<evidence type="ECO:0000256" key="6">
    <source>
        <dbReference type="HAMAP-Rule" id="MF_03029"/>
    </source>
</evidence>
<dbReference type="InterPro" id="IPR001680">
    <property type="entry name" value="WD40_rpt"/>
</dbReference>
<feature type="repeat" description="WD" evidence="7">
    <location>
        <begin position="377"/>
        <end position="419"/>
    </location>
</feature>
<dbReference type="GO" id="GO:0000466">
    <property type="term" value="P:maturation of 5.8S rRNA from tricistronic rRNA transcript (SSU-rRNA, 5.8S rRNA, LSU-rRNA)"/>
    <property type="evidence" value="ECO:0007669"/>
    <property type="project" value="UniProtKB-UniRule"/>
</dbReference>
<reference evidence="9" key="1">
    <citation type="submission" date="2022-07" db="EMBL/GenBank/DDBJ databases">
        <title>Phylogenomic reconstructions and comparative analyses of Kickxellomycotina fungi.</title>
        <authorList>
            <person name="Reynolds N.K."/>
            <person name="Stajich J.E."/>
            <person name="Barry K."/>
            <person name="Grigoriev I.V."/>
            <person name="Crous P."/>
            <person name="Smith M.E."/>
        </authorList>
    </citation>
    <scope>NUCLEOTIDE SEQUENCE</scope>
    <source>
        <strain evidence="9">RSA 567</strain>
    </source>
</reference>
<dbReference type="PROSITE" id="PS50294">
    <property type="entry name" value="WD_REPEATS_REGION"/>
    <property type="match status" value="3"/>
</dbReference>
<dbReference type="GO" id="GO:0005654">
    <property type="term" value="C:nucleoplasm"/>
    <property type="evidence" value="ECO:0007669"/>
    <property type="project" value="UniProtKB-SubCell"/>
</dbReference>
<dbReference type="InterPro" id="IPR019775">
    <property type="entry name" value="WD40_repeat_CS"/>
</dbReference>
<comment type="function">
    <text evidence="6">Component of the NOP7 complex, which is required for maturation of the 25S and 5.8S ribosomal RNAs and formation of the 60S ribosome.</text>
</comment>
<feature type="repeat" description="WD" evidence="7">
    <location>
        <begin position="290"/>
        <end position="332"/>
    </location>
</feature>
<dbReference type="PROSITE" id="PS50082">
    <property type="entry name" value="WD_REPEATS_2"/>
    <property type="match status" value="4"/>
</dbReference>
<evidence type="ECO:0000256" key="7">
    <source>
        <dbReference type="PROSITE-ProRule" id="PRU00221"/>
    </source>
</evidence>
<dbReference type="InterPro" id="IPR020472">
    <property type="entry name" value="WD40_PAC1"/>
</dbReference>
<gene>
    <name evidence="9" type="primary">YTM1_2</name>
    <name evidence="6" type="synonym">YTM1</name>
    <name evidence="9" type="ORF">H4R34_003917</name>
</gene>
<protein>
    <recommendedName>
        <fullName evidence="6">Ribosome biogenesis protein YTM1</fullName>
    </recommendedName>
</protein>
<dbReference type="HAMAP" id="MF_03029">
    <property type="entry name" value="WDR12"/>
    <property type="match status" value="1"/>
</dbReference>
<evidence type="ECO:0000256" key="1">
    <source>
        <dbReference type="ARBA" id="ARBA00022517"/>
    </source>
</evidence>
<dbReference type="GO" id="GO:0005730">
    <property type="term" value="C:nucleolus"/>
    <property type="evidence" value="ECO:0007669"/>
    <property type="project" value="UniProtKB-SubCell"/>
</dbReference>
<dbReference type="GO" id="GO:0030687">
    <property type="term" value="C:preribosome, large subunit precursor"/>
    <property type="evidence" value="ECO:0007669"/>
    <property type="project" value="UniProtKB-UniRule"/>
</dbReference>
<name>A0A9W8EC62_9FUNG</name>
<evidence type="ECO:0000256" key="5">
    <source>
        <dbReference type="ARBA" id="ARBA00023242"/>
    </source>
</evidence>
<keyword evidence="5 6" id="KW-0539">Nucleus</keyword>
<dbReference type="Gene3D" id="2.130.10.10">
    <property type="entry name" value="YVTN repeat-like/Quinoprotein amine dehydrogenase"/>
    <property type="match status" value="1"/>
</dbReference>
<dbReference type="InterPro" id="IPR012972">
    <property type="entry name" value="NLE"/>
</dbReference>
<accession>A0A9W8EC62</accession>
<dbReference type="PANTHER" id="PTHR19855:SF11">
    <property type="entry name" value="RIBOSOME BIOGENESIS PROTEIN WDR12"/>
    <property type="match status" value="1"/>
</dbReference>
<dbReference type="AlphaFoldDB" id="A0A9W8EC62"/>
<keyword evidence="1 6" id="KW-0690">Ribosome biogenesis</keyword>
<keyword evidence="2 6" id="KW-0698">rRNA processing</keyword>
<sequence length="472" mass="51521">MAIDSQHIQVRLVTSHSAYQLPDKPILVPVLFRRYQLSELVNHLLVLPSPVPFAFVIDNQALAGTLSQYLKSNPEVSTENVLTLEYSEILAPPKHVVENKVDDWISQVQINPSNGLILVGSYDGTSKVFDRQGQCLHSLTSHSASIKGVAWVPTRLGHDTGFAYLTSAQDRTIVAWHFDQNYSSASSADTESRTNGTTTVAASTCSSQALFECHGHTGSIEALAVSPDHAQFASASSDGLIKLWSMRVPSDNDDEDLEDADESEFHEVANQKRRKLGGQAVPLKRALGSCVGHQGGINAVTYHPTDAKFMYSGGWDYALRVWDVEYRVNVTTKPGDRMILDMAYSPMSPLIATGNADRLIRLWDPRSSENALVRQTLSSHRAWTSSVSWSLTSSHLLASGSYDGTVRLWDIRNPTQATYTFKPAATSTSDAEGAIPPTSKGLDPKVLSVDWQGDLLASGGEDGFLRLMSTAQ</sequence>
<comment type="caution">
    <text evidence="9">The sequence shown here is derived from an EMBL/GenBank/DDBJ whole genome shotgun (WGS) entry which is preliminary data.</text>
</comment>
<keyword evidence="3 7" id="KW-0853">WD repeat</keyword>
<organism evidence="9 10">
    <name type="scientific">Dimargaris verticillata</name>
    <dbReference type="NCBI Taxonomy" id="2761393"/>
    <lineage>
        <taxon>Eukaryota</taxon>
        <taxon>Fungi</taxon>
        <taxon>Fungi incertae sedis</taxon>
        <taxon>Zoopagomycota</taxon>
        <taxon>Kickxellomycotina</taxon>
        <taxon>Dimargaritomycetes</taxon>
        <taxon>Dimargaritales</taxon>
        <taxon>Dimargaritaceae</taxon>
        <taxon>Dimargaris</taxon>
    </lineage>
</organism>
<evidence type="ECO:0000259" key="8">
    <source>
        <dbReference type="Pfam" id="PF08154"/>
    </source>
</evidence>
<comment type="similarity">
    <text evidence="6">Belongs to the WD repeat WDR12/YTM1 family.</text>
</comment>
<proteinExistence type="inferred from homology"/>
<evidence type="ECO:0000256" key="2">
    <source>
        <dbReference type="ARBA" id="ARBA00022552"/>
    </source>
</evidence>
<evidence type="ECO:0000313" key="9">
    <source>
        <dbReference type="EMBL" id="KAJ1976589.1"/>
    </source>
</evidence>
<dbReference type="GO" id="GO:0000463">
    <property type="term" value="P:maturation of LSU-rRNA from tricistronic rRNA transcript (SSU-rRNA, 5.8S rRNA, LSU-rRNA)"/>
    <property type="evidence" value="ECO:0007669"/>
    <property type="project" value="UniProtKB-UniRule"/>
</dbReference>
<dbReference type="Pfam" id="PF08154">
    <property type="entry name" value="NLE"/>
    <property type="match status" value="1"/>
</dbReference>
<dbReference type="EMBL" id="JANBQB010000417">
    <property type="protein sequence ID" value="KAJ1976589.1"/>
    <property type="molecule type" value="Genomic_DNA"/>
</dbReference>
<evidence type="ECO:0000256" key="3">
    <source>
        <dbReference type="ARBA" id="ARBA00022574"/>
    </source>
</evidence>
<comment type="subunit">
    <text evidence="6">Component of the NOP7 complex, composed of ERB1, NOP7 and YTM1. Within the NOP7 complex ERB1 appears to interact directly with NOP7 and YTM1. The NOP7 complex also associates with the 66S pre-ribosome.</text>
</comment>
<keyword evidence="4" id="KW-0677">Repeat</keyword>
<dbReference type="InterPro" id="IPR015943">
    <property type="entry name" value="WD40/YVTN_repeat-like_dom_sf"/>
</dbReference>
<feature type="repeat" description="WD" evidence="7">
    <location>
        <begin position="213"/>
        <end position="247"/>
    </location>
</feature>
<keyword evidence="10" id="KW-1185">Reference proteome</keyword>
<dbReference type="PANTHER" id="PTHR19855">
    <property type="entry name" value="WD40 REPEAT PROTEIN 12, 37"/>
    <property type="match status" value="1"/>
</dbReference>
<feature type="repeat" description="WD" evidence="7">
    <location>
        <begin position="339"/>
        <end position="373"/>
    </location>
</feature>
<comment type="subcellular location">
    <subcellularLocation>
        <location evidence="6">Nucleus</location>
        <location evidence="6">Nucleolus</location>
    </subcellularLocation>
    <subcellularLocation>
        <location evidence="6">Nucleus</location>
        <location evidence="6">Nucleoplasm</location>
    </subcellularLocation>
</comment>
<dbReference type="InterPro" id="IPR028599">
    <property type="entry name" value="WDR12/Ytm1"/>
</dbReference>
<dbReference type="GO" id="GO:0043021">
    <property type="term" value="F:ribonucleoprotein complex binding"/>
    <property type="evidence" value="ECO:0007669"/>
    <property type="project" value="UniProtKB-UniRule"/>
</dbReference>
<evidence type="ECO:0000313" key="10">
    <source>
        <dbReference type="Proteomes" id="UP001151582"/>
    </source>
</evidence>
<dbReference type="SUPFAM" id="SSF50978">
    <property type="entry name" value="WD40 repeat-like"/>
    <property type="match status" value="1"/>
</dbReference>
<dbReference type="PRINTS" id="PR00320">
    <property type="entry name" value="GPROTEINBRPT"/>
</dbReference>
<dbReference type="Proteomes" id="UP001151582">
    <property type="component" value="Unassembled WGS sequence"/>
</dbReference>
<feature type="domain" description="NLE" evidence="8">
    <location>
        <begin position="8"/>
        <end position="70"/>
    </location>
</feature>
<dbReference type="SMART" id="SM00320">
    <property type="entry name" value="WD40"/>
    <property type="match status" value="7"/>
</dbReference>
<dbReference type="PROSITE" id="PS00678">
    <property type="entry name" value="WD_REPEATS_1"/>
    <property type="match status" value="2"/>
</dbReference>
<dbReference type="InterPro" id="IPR036322">
    <property type="entry name" value="WD40_repeat_dom_sf"/>
</dbReference>
<evidence type="ECO:0000256" key="4">
    <source>
        <dbReference type="ARBA" id="ARBA00022737"/>
    </source>
</evidence>
<dbReference type="OrthoDB" id="10251381at2759"/>
<dbReference type="Pfam" id="PF00400">
    <property type="entry name" value="WD40"/>
    <property type="match status" value="5"/>
</dbReference>